<keyword evidence="2" id="KW-1185">Reference proteome</keyword>
<name>A0AAD1RR66_PELCU</name>
<gene>
    <name evidence="1" type="ORF">PECUL_23A000099</name>
</gene>
<organism evidence="1 2">
    <name type="scientific">Pelobates cultripes</name>
    <name type="common">Western spadefoot toad</name>
    <dbReference type="NCBI Taxonomy" id="61616"/>
    <lineage>
        <taxon>Eukaryota</taxon>
        <taxon>Metazoa</taxon>
        <taxon>Chordata</taxon>
        <taxon>Craniata</taxon>
        <taxon>Vertebrata</taxon>
        <taxon>Euteleostomi</taxon>
        <taxon>Amphibia</taxon>
        <taxon>Batrachia</taxon>
        <taxon>Anura</taxon>
        <taxon>Pelobatoidea</taxon>
        <taxon>Pelobatidae</taxon>
        <taxon>Pelobates</taxon>
    </lineage>
</organism>
<evidence type="ECO:0000313" key="1">
    <source>
        <dbReference type="EMBL" id="CAH2275168.1"/>
    </source>
</evidence>
<sequence>MLTQFLSQYMLLARLASSSSLLRSSSMLQSNIGSGMHTLHKLLYLYLIQTPS</sequence>
<evidence type="ECO:0000313" key="2">
    <source>
        <dbReference type="Proteomes" id="UP001295444"/>
    </source>
</evidence>
<dbReference type="EMBL" id="OW240914">
    <property type="protein sequence ID" value="CAH2275168.1"/>
    <property type="molecule type" value="Genomic_DNA"/>
</dbReference>
<protein>
    <submittedName>
        <fullName evidence="1">Uncharacterized protein</fullName>
    </submittedName>
</protein>
<reference evidence="1" key="1">
    <citation type="submission" date="2022-03" db="EMBL/GenBank/DDBJ databases">
        <authorList>
            <person name="Alioto T."/>
            <person name="Alioto T."/>
            <person name="Gomez Garrido J."/>
        </authorList>
    </citation>
    <scope>NUCLEOTIDE SEQUENCE</scope>
</reference>
<dbReference type="Proteomes" id="UP001295444">
    <property type="component" value="Chromosome 03"/>
</dbReference>
<accession>A0AAD1RR66</accession>
<proteinExistence type="predicted"/>
<dbReference type="AlphaFoldDB" id="A0AAD1RR66"/>